<dbReference type="Proteomes" id="UP001597083">
    <property type="component" value="Unassembled WGS sequence"/>
</dbReference>
<evidence type="ECO:0000313" key="1">
    <source>
        <dbReference type="EMBL" id="MFD0856527.1"/>
    </source>
</evidence>
<comment type="caution">
    <text evidence="1">The sequence shown here is derived from an EMBL/GenBank/DDBJ whole genome shotgun (WGS) entry which is preliminary data.</text>
</comment>
<evidence type="ECO:0000313" key="2">
    <source>
        <dbReference type="Proteomes" id="UP001597083"/>
    </source>
</evidence>
<gene>
    <name evidence="1" type="ORF">ACFQ07_30090</name>
</gene>
<keyword evidence="2" id="KW-1185">Reference proteome</keyword>
<dbReference type="EMBL" id="JBHTIR010004155">
    <property type="protein sequence ID" value="MFD0856527.1"/>
    <property type="molecule type" value="Genomic_DNA"/>
</dbReference>
<name>A0ABW3CRE7_9ACTN</name>
<organism evidence="1 2">
    <name type="scientific">Actinomadura adrarensis</name>
    <dbReference type="NCBI Taxonomy" id="1819600"/>
    <lineage>
        <taxon>Bacteria</taxon>
        <taxon>Bacillati</taxon>
        <taxon>Actinomycetota</taxon>
        <taxon>Actinomycetes</taxon>
        <taxon>Streptosporangiales</taxon>
        <taxon>Thermomonosporaceae</taxon>
        <taxon>Actinomadura</taxon>
    </lineage>
</organism>
<reference evidence="2" key="1">
    <citation type="journal article" date="2019" name="Int. J. Syst. Evol. Microbiol.">
        <title>The Global Catalogue of Microorganisms (GCM) 10K type strain sequencing project: providing services to taxonomists for standard genome sequencing and annotation.</title>
        <authorList>
            <consortium name="The Broad Institute Genomics Platform"/>
            <consortium name="The Broad Institute Genome Sequencing Center for Infectious Disease"/>
            <person name="Wu L."/>
            <person name="Ma J."/>
        </authorList>
    </citation>
    <scope>NUCLEOTIDE SEQUENCE [LARGE SCALE GENOMIC DNA]</scope>
    <source>
        <strain evidence="2">JCM 31696</strain>
    </source>
</reference>
<sequence>MKNAATCGIERDFPGWLVWVSQRGAYWGAVRLRPAGDLPATIIADSEEELRAELARQPETSCRGM</sequence>
<accession>A0ABW3CRE7</accession>
<protein>
    <submittedName>
        <fullName evidence="1">Uncharacterized protein</fullName>
    </submittedName>
</protein>
<proteinExistence type="predicted"/>